<evidence type="ECO:0000259" key="2">
    <source>
        <dbReference type="PROSITE" id="PS50404"/>
    </source>
</evidence>
<dbReference type="Pfam" id="PF14497">
    <property type="entry name" value="GST_C_3"/>
    <property type="match status" value="1"/>
</dbReference>
<dbReference type="Pfam" id="PF02798">
    <property type="entry name" value="GST_N"/>
    <property type="match status" value="1"/>
</dbReference>
<evidence type="ECO:0000259" key="3">
    <source>
        <dbReference type="PROSITE" id="PS50405"/>
    </source>
</evidence>
<organism evidence="4 5">
    <name type="scientific">Pseudomassariella vexata</name>
    <dbReference type="NCBI Taxonomy" id="1141098"/>
    <lineage>
        <taxon>Eukaryota</taxon>
        <taxon>Fungi</taxon>
        <taxon>Dikarya</taxon>
        <taxon>Ascomycota</taxon>
        <taxon>Pezizomycotina</taxon>
        <taxon>Sordariomycetes</taxon>
        <taxon>Xylariomycetidae</taxon>
        <taxon>Amphisphaeriales</taxon>
        <taxon>Pseudomassariaceae</taxon>
        <taxon>Pseudomassariella</taxon>
    </lineage>
</organism>
<dbReference type="Proteomes" id="UP000193689">
    <property type="component" value="Unassembled WGS sequence"/>
</dbReference>
<dbReference type="GO" id="GO:0016740">
    <property type="term" value="F:transferase activity"/>
    <property type="evidence" value="ECO:0007669"/>
    <property type="project" value="UniProtKB-KW"/>
</dbReference>
<dbReference type="STRING" id="1141098.A0A1Y2EA58"/>
<dbReference type="SFLD" id="SFLDG00358">
    <property type="entry name" value="Main_(cytGST)"/>
    <property type="match status" value="1"/>
</dbReference>
<comment type="similarity">
    <text evidence="1">Belongs to the GST superfamily.</text>
</comment>
<dbReference type="InterPro" id="IPR036282">
    <property type="entry name" value="Glutathione-S-Trfase_C_sf"/>
</dbReference>
<dbReference type="SFLD" id="SFLDG01151">
    <property type="entry name" value="Main.2:_Nu-like"/>
    <property type="match status" value="1"/>
</dbReference>
<dbReference type="Gene3D" id="1.20.1050.130">
    <property type="match status" value="1"/>
</dbReference>
<dbReference type="AlphaFoldDB" id="A0A1Y2EA58"/>
<dbReference type="FunCoup" id="A0A1Y2EA58">
    <property type="interactions" value="690"/>
</dbReference>
<dbReference type="InterPro" id="IPR040079">
    <property type="entry name" value="Glutathione_S-Trfase"/>
</dbReference>
<dbReference type="EMBL" id="MCFJ01000003">
    <property type="protein sequence ID" value="ORY68453.1"/>
    <property type="molecule type" value="Genomic_DNA"/>
</dbReference>
<dbReference type="InParanoid" id="A0A1Y2EA58"/>
<evidence type="ECO:0000313" key="5">
    <source>
        <dbReference type="Proteomes" id="UP000193689"/>
    </source>
</evidence>
<dbReference type="InterPro" id="IPR010987">
    <property type="entry name" value="Glutathione-S-Trfase_C-like"/>
</dbReference>
<dbReference type="SUPFAM" id="SSF47616">
    <property type="entry name" value="GST C-terminal domain-like"/>
    <property type="match status" value="1"/>
</dbReference>
<dbReference type="PROSITE" id="PS50405">
    <property type="entry name" value="GST_CTER"/>
    <property type="match status" value="1"/>
</dbReference>
<feature type="domain" description="GST N-terminal" evidence="2">
    <location>
        <begin position="5"/>
        <end position="86"/>
    </location>
</feature>
<evidence type="ECO:0000313" key="4">
    <source>
        <dbReference type="EMBL" id="ORY68453.1"/>
    </source>
</evidence>
<dbReference type="OrthoDB" id="422574at2759"/>
<reference evidence="4 5" key="1">
    <citation type="submission" date="2016-07" db="EMBL/GenBank/DDBJ databases">
        <title>Pervasive Adenine N6-methylation of Active Genes in Fungi.</title>
        <authorList>
            <consortium name="DOE Joint Genome Institute"/>
            <person name="Mondo S.J."/>
            <person name="Dannebaum R.O."/>
            <person name="Kuo R.C."/>
            <person name="Labutti K."/>
            <person name="Haridas S."/>
            <person name="Kuo A."/>
            <person name="Salamov A."/>
            <person name="Ahrendt S.R."/>
            <person name="Lipzen A."/>
            <person name="Sullivan W."/>
            <person name="Andreopoulos W.B."/>
            <person name="Clum A."/>
            <person name="Lindquist E."/>
            <person name="Daum C."/>
            <person name="Ramamoorthy G.K."/>
            <person name="Gryganskyi A."/>
            <person name="Culley D."/>
            <person name="Magnuson J.K."/>
            <person name="James T.Y."/>
            <person name="O'Malley M.A."/>
            <person name="Stajich J.E."/>
            <person name="Spatafora J.W."/>
            <person name="Visel A."/>
            <person name="Grigoriev I.V."/>
        </authorList>
    </citation>
    <scope>NUCLEOTIDE SEQUENCE [LARGE SCALE GENOMIC DNA]</scope>
    <source>
        <strain evidence="4 5">CBS 129021</strain>
    </source>
</reference>
<dbReference type="SUPFAM" id="SSF52833">
    <property type="entry name" value="Thioredoxin-like"/>
    <property type="match status" value="1"/>
</dbReference>
<dbReference type="CDD" id="cd03048">
    <property type="entry name" value="GST_N_Ure2p_like"/>
    <property type="match status" value="1"/>
</dbReference>
<accession>A0A1Y2EA58</accession>
<dbReference type="GeneID" id="63774255"/>
<keyword evidence="5" id="KW-1185">Reference proteome</keyword>
<gene>
    <name evidence="4" type="ORF">BCR38DRAFT_406377</name>
</gene>
<dbReference type="RefSeq" id="XP_040718740.1">
    <property type="nucleotide sequence ID" value="XM_040858043.1"/>
</dbReference>
<protein>
    <submittedName>
        <fullName evidence="4">Glutathione S-transferase</fullName>
    </submittedName>
</protein>
<name>A0A1Y2EA58_9PEZI</name>
<dbReference type="SFLD" id="SFLDS00019">
    <property type="entry name" value="Glutathione_Transferase_(cytos"/>
    <property type="match status" value="1"/>
</dbReference>
<feature type="domain" description="GST C-terminal" evidence="3">
    <location>
        <begin position="93"/>
        <end position="236"/>
    </location>
</feature>
<evidence type="ECO:0000256" key="1">
    <source>
        <dbReference type="ARBA" id="ARBA00007409"/>
    </source>
</evidence>
<keyword evidence="4" id="KW-0808">Transferase</keyword>
<dbReference type="InterPro" id="IPR036249">
    <property type="entry name" value="Thioredoxin-like_sf"/>
</dbReference>
<dbReference type="PANTHER" id="PTHR44051">
    <property type="entry name" value="GLUTATHIONE S-TRANSFERASE-RELATED"/>
    <property type="match status" value="1"/>
</dbReference>
<comment type="caution">
    <text evidence="4">The sequence shown here is derived from an EMBL/GenBank/DDBJ whole genome shotgun (WGS) entry which is preliminary data.</text>
</comment>
<dbReference type="CDD" id="cd10293">
    <property type="entry name" value="GST_C_Ure2p"/>
    <property type="match status" value="1"/>
</dbReference>
<dbReference type="InterPro" id="IPR004045">
    <property type="entry name" value="Glutathione_S-Trfase_N"/>
</dbReference>
<dbReference type="InterPro" id="IPR004046">
    <property type="entry name" value="GST_C"/>
</dbReference>
<dbReference type="PANTHER" id="PTHR44051:SF23">
    <property type="entry name" value="GLUTATHIONE S-TRANSFERASE-LIKE PROTEIN TPCF"/>
    <property type="match status" value="1"/>
</dbReference>
<proteinExistence type="inferred from homology"/>
<dbReference type="PROSITE" id="PS50404">
    <property type="entry name" value="GST_NTER"/>
    <property type="match status" value="1"/>
</dbReference>
<sequence length="236" mass="26199">MSSGIKPIKVYGQGGPNPPKVAIVLKELGVPFEVVPISFADVKSPGYLAINPNGRMPSIQDPNTDITLWESGAIVEYLIERYDTAYKLSFAPGTPESYHAKQWLFFQTTGQGPYYGQAVWFKVYHPETVPSAVERYAKEILTHTRVNRVTGVVEGHLAKEKEKAGGKGDGPWLVGNKMSYADISWVSWQVIIAKVLLSKDEYDVENYPHVKEWLEKMASRESVVAALAAAEPKETN</sequence>